<dbReference type="Proteomes" id="UP000225706">
    <property type="component" value="Unassembled WGS sequence"/>
</dbReference>
<gene>
    <name evidence="8" type="primary">xkr6</name>
    <name evidence="8" type="ORF">AWC38_SpisGene9963</name>
</gene>
<evidence type="ECO:0000256" key="7">
    <source>
        <dbReference type="RuleBase" id="RU910716"/>
    </source>
</evidence>
<feature type="transmembrane region" description="Helical" evidence="7">
    <location>
        <begin position="542"/>
        <end position="562"/>
    </location>
</feature>
<evidence type="ECO:0000256" key="3">
    <source>
        <dbReference type="ARBA" id="ARBA00022475"/>
    </source>
</evidence>
<evidence type="ECO:0000256" key="2">
    <source>
        <dbReference type="ARBA" id="ARBA00008789"/>
    </source>
</evidence>
<organism evidence="8 9">
    <name type="scientific">Stylophora pistillata</name>
    <name type="common">Smooth cauliflower coral</name>
    <dbReference type="NCBI Taxonomy" id="50429"/>
    <lineage>
        <taxon>Eukaryota</taxon>
        <taxon>Metazoa</taxon>
        <taxon>Cnidaria</taxon>
        <taxon>Anthozoa</taxon>
        <taxon>Hexacorallia</taxon>
        <taxon>Scleractinia</taxon>
        <taxon>Astrocoeniina</taxon>
        <taxon>Pocilloporidae</taxon>
        <taxon>Stylophora</taxon>
    </lineage>
</organism>
<comment type="caution">
    <text evidence="8">The sequence shown here is derived from an EMBL/GenBank/DDBJ whole genome shotgun (WGS) entry which is preliminary data.</text>
</comment>
<keyword evidence="9" id="KW-1185">Reference proteome</keyword>
<comment type="subcellular location">
    <subcellularLocation>
        <location evidence="1">Cell membrane</location>
        <topology evidence="1">Multi-pass membrane protein</topology>
    </subcellularLocation>
    <subcellularLocation>
        <location evidence="7">Membrane</location>
        <topology evidence="7">Multi-pass membrane protein</topology>
    </subcellularLocation>
</comment>
<feature type="transmembrane region" description="Helical" evidence="7">
    <location>
        <begin position="574"/>
        <end position="595"/>
    </location>
</feature>
<feature type="transmembrane region" description="Helical" evidence="7">
    <location>
        <begin position="517"/>
        <end position="536"/>
    </location>
</feature>
<evidence type="ECO:0000313" key="9">
    <source>
        <dbReference type="Proteomes" id="UP000225706"/>
    </source>
</evidence>
<evidence type="ECO:0000256" key="1">
    <source>
        <dbReference type="ARBA" id="ARBA00004651"/>
    </source>
</evidence>
<comment type="similarity">
    <text evidence="2 7">Belongs to the XK family.</text>
</comment>
<reference evidence="9" key="1">
    <citation type="journal article" date="2017" name="bioRxiv">
        <title>Comparative analysis of the genomes of Stylophora pistillata and Acropora digitifera provides evidence for extensive differences between species of corals.</title>
        <authorList>
            <person name="Voolstra C.R."/>
            <person name="Li Y."/>
            <person name="Liew Y.J."/>
            <person name="Baumgarten S."/>
            <person name="Zoccola D."/>
            <person name="Flot J.-F."/>
            <person name="Tambutte S."/>
            <person name="Allemand D."/>
            <person name="Aranda M."/>
        </authorList>
    </citation>
    <scope>NUCLEOTIDE SEQUENCE [LARGE SCALE GENOMIC DNA]</scope>
</reference>
<dbReference type="PANTHER" id="PTHR16024:SF6">
    <property type="entry name" value="XK-RELATED PROTEIN"/>
    <property type="match status" value="1"/>
</dbReference>
<feature type="transmembrane region" description="Helical" evidence="7">
    <location>
        <begin position="460"/>
        <end position="477"/>
    </location>
</feature>
<evidence type="ECO:0000256" key="5">
    <source>
        <dbReference type="ARBA" id="ARBA00022989"/>
    </source>
</evidence>
<feature type="transmembrane region" description="Helical" evidence="7">
    <location>
        <begin position="483"/>
        <end position="501"/>
    </location>
</feature>
<keyword evidence="4 7" id="KW-0812">Transmembrane</keyword>
<feature type="transmembrane region" description="Helical" evidence="7">
    <location>
        <begin position="417"/>
        <end position="439"/>
    </location>
</feature>
<dbReference type="OrthoDB" id="5974093at2759"/>
<dbReference type="EMBL" id="LSMT01000151">
    <property type="protein sequence ID" value="PFX25428.1"/>
    <property type="molecule type" value="Genomic_DNA"/>
</dbReference>
<protein>
    <recommendedName>
        <fullName evidence="7">XK-related protein</fullName>
    </recommendedName>
</protein>
<feature type="transmembrane region" description="Helical" evidence="7">
    <location>
        <begin position="292"/>
        <end position="315"/>
    </location>
</feature>
<keyword evidence="3" id="KW-1003">Cell membrane</keyword>
<evidence type="ECO:0000256" key="4">
    <source>
        <dbReference type="ARBA" id="ARBA00022692"/>
    </source>
</evidence>
<dbReference type="AlphaFoldDB" id="A0A2B4SA35"/>
<dbReference type="Pfam" id="PF09815">
    <property type="entry name" value="XK-related"/>
    <property type="match status" value="1"/>
</dbReference>
<evidence type="ECO:0000256" key="6">
    <source>
        <dbReference type="ARBA" id="ARBA00023136"/>
    </source>
</evidence>
<dbReference type="InterPro" id="IPR050895">
    <property type="entry name" value="XK-related_scramblase"/>
</dbReference>
<name>A0A2B4SA35_STYPI</name>
<dbReference type="InterPro" id="IPR018629">
    <property type="entry name" value="XK-rel"/>
</dbReference>
<keyword evidence="6 7" id="KW-0472">Membrane</keyword>
<evidence type="ECO:0000313" key="8">
    <source>
        <dbReference type="EMBL" id="PFX25428.1"/>
    </source>
</evidence>
<keyword evidence="5 7" id="KW-1133">Transmembrane helix</keyword>
<accession>A0A2B4SA35</accession>
<sequence length="638" mass="74627">MDLEHSKHLQTTLKLDEKQKRTVRALRRQISSHSTRNATVDGDHFAKLSEEEIILLRKIIETFTSNQRDTEPTGDEVDGKGRKVDRNWSIESYLSGSSNQGSGTFVNPGRFYVRVSKENVKAVEQVCIEIDDEESKNKSTTNSFGNLSGRQSFENEIASKYKRFYGYSVAVTKQSHEAIVVRNSYVTGALPDSVTNGTKFSVTNGRSRNKASGLRYLPPRERFKRAVHLVMDNLKMRPRKMDKDFSELWRKRGNATWLGIFFSVVGIGAFFADIATDLKVAADHFRAGSNWWGSLTVTFVLLPSIIINLVSFFWYKEDEKIGRRPKSGWKVVVATHLFLVGPIERYWRILVKSYRIKRKKEQRVVDHKILIAMNLDISMLQMILAFTEDVPQLVLQLYVLVSRQILAEFEATSVQDLWTILSICFSFVSYSRAVVNYINCLRDSKRHKGQLRWYGYLSMWLWRAFMIISRILSLVFFATEFKVWFFVALSIHFVIVLAFLWRHELYFFPRSNLKQHFFRVVVCYIHLFCFFCLEGVRTIRWAIKYYILTFVENLIFSILWYTNRSGHLPFQVELAGFIVIFVFFFAGLLMMTLYYKFLHPRFHQPRFSLAAPKESELADIYPKQGPVKNQEQRFELWI</sequence>
<proteinExistence type="inferred from homology"/>
<feature type="transmembrane region" description="Helical" evidence="7">
    <location>
        <begin position="255"/>
        <end position="272"/>
    </location>
</feature>
<dbReference type="PANTHER" id="PTHR16024">
    <property type="entry name" value="XK-RELATED PROTEIN"/>
    <property type="match status" value="1"/>
</dbReference>
<dbReference type="GO" id="GO:0005886">
    <property type="term" value="C:plasma membrane"/>
    <property type="evidence" value="ECO:0007669"/>
    <property type="project" value="UniProtKB-SubCell"/>
</dbReference>